<keyword evidence="2" id="KW-1185">Reference proteome</keyword>
<dbReference type="Proteomes" id="UP001444661">
    <property type="component" value="Unassembled WGS sequence"/>
</dbReference>
<evidence type="ECO:0000313" key="1">
    <source>
        <dbReference type="EMBL" id="KAK8035299.1"/>
    </source>
</evidence>
<proteinExistence type="predicted"/>
<accession>A0ABR1SNJ9</accession>
<reference evidence="1 2" key="1">
    <citation type="submission" date="2023-01" db="EMBL/GenBank/DDBJ databases">
        <title>Analysis of 21 Apiospora genomes using comparative genomics revels a genus with tremendous synthesis potential of carbohydrate active enzymes and secondary metabolites.</title>
        <authorList>
            <person name="Sorensen T."/>
        </authorList>
    </citation>
    <scope>NUCLEOTIDE SEQUENCE [LARGE SCALE GENOMIC DNA]</scope>
    <source>
        <strain evidence="1 2">CBS 33761</strain>
    </source>
</reference>
<evidence type="ECO:0000313" key="2">
    <source>
        <dbReference type="Proteomes" id="UP001444661"/>
    </source>
</evidence>
<sequence length="71" mass="7848">MVRQSKKQSKGKSKSPCLRAYLDQLEDRLIAKSNAGTTAVAAGASRYAISKASSEAKMSRDLRKIMEPFER</sequence>
<name>A0ABR1SNJ9_9PEZI</name>
<protein>
    <submittedName>
        <fullName evidence="1">Uncharacterized protein</fullName>
    </submittedName>
</protein>
<organism evidence="1 2">
    <name type="scientific">Apiospora rasikravindrae</name>
    <dbReference type="NCBI Taxonomy" id="990691"/>
    <lineage>
        <taxon>Eukaryota</taxon>
        <taxon>Fungi</taxon>
        <taxon>Dikarya</taxon>
        <taxon>Ascomycota</taxon>
        <taxon>Pezizomycotina</taxon>
        <taxon>Sordariomycetes</taxon>
        <taxon>Xylariomycetidae</taxon>
        <taxon>Amphisphaeriales</taxon>
        <taxon>Apiosporaceae</taxon>
        <taxon>Apiospora</taxon>
    </lineage>
</organism>
<comment type="caution">
    <text evidence="1">The sequence shown here is derived from an EMBL/GenBank/DDBJ whole genome shotgun (WGS) entry which is preliminary data.</text>
</comment>
<gene>
    <name evidence="1" type="ORF">PG993_010294</name>
</gene>
<dbReference type="EMBL" id="JAQQWK010000009">
    <property type="protein sequence ID" value="KAK8035299.1"/>
    <property type="molecule type" value="Genomic_DNA"/>
</dbReference>